<evidence type="ECO:0000313" key="4">
    <source>
        <dbReference type="EMBL" id="MBV7274605.1"/>
    </source>
</evidence>
<dbReference type="RefSeq" id="WP_218321670.1">
    <property type="nucleotide sequence ID" value="NZ_JAEEGC010000091.1"/>
</dbReference>
<dbReference type="Proteomes" id="UP000694308">
    <property type="component" value="Unassembled WGS sequence"/>
</dbReference>
<protein>
    <submittedName>
        <fullName evidence="4">FMN-binding protein</fullName>
    </submittedName>
</protein>
<feature type="chain" id="PRO_5038387540" evidence="2">
    <location>
        <begin position="20"/>
        <end position="169"/>
    </location>
</feature>
<evidence type="ECO:0000259" key="3">
    <source>
        <dbReference type="SMART" id="SM00900"/>
    </source>
</evidence>
<dbReference type="EMBL" id="JAEEGC010000091">
    <property type="protein sequence ID" value="MBV7274605.1"/>
    <property type="molecule type" value="Genomic_DNA"/>
</dbReference>
<evidence type="ECO:0000313" key="5">
    <source>
        <dbReference type="Proteomes" id="UP000694308"/>
    </source>
</evidence>
<keyword evidence="5" id="KW-1185">Reference proteome</keyword>
<feature type="region of interest" description="Disordered" evidence="1">
    <location>
        <begin position="23"/>
        <end position="44"/>
    </location>
</feature>
<dbReference type="PROSITE" id="PS51257">
    <property type="entry name" value="PROKAR_LIPOPROTEIN"/>
    <property type="match status" value="1"/>
</dbReference>
<dbReference type="SMART" id="SM00900">
    <property type="entry name" value="FMN_bind"/>
    <property type="match status" value="1"/>
</dbReference>
<evidence type="ECO:0000256" key="1">
    <source>
        <dbReference type="SAM" id="MobiDB-lite"/>
    </source>
</evidence>
<evidence type="ECO:0000256" key="2">
    <source>
        <dbReference type="SAM" id="SignalP"/>
    </source>
</evidence>
<dbReference type="AlphaFoldDB" id="A0A949TLL9"/>
<name>A0A949TLL9_9CLOT</name>
<keyword evidence="2" id="KW-0732">Signal</keyword>
<dbReference type="Pfam" id="PF04205">
    <property type="entry name" value="FMN_bind"/>
    <property type="match status" value="1"/>
</dbReference>
<feature type="domain" description="FMN-binding" evidence="3">
    <location>
        <begin position="63"/>
        <end position="154"/>
    </location>
</feature>
<dbReference type="PIRSF" id="PIRSF036531">
    <property type="entry name" value="Tpp15_prd"/>
    <property type="match status" value="1"/>
</dbReference>
<accession>A0A949TLL9</accession>
<dbReference type="GO" id="GO:0016020">
    <property type="term" value="C:membrane"/>
    <property type="evidence" value="ECO:0007669"/>
    <property type="project" value="InterPro"/>
</dbReference>
<dbReference type="InterPro" id="IPR007329">
    <property type="entry name" value="FMN-bd"/>
</dbReference>
<dbReference type="InterPro" id="IPR017058">
    <property type="entry name" value="Major_M_immunogen_Tpp15_prd"/>
</dbReference>
<proteinExistence type="predicted"/>
<sequence length="169" mass="18534">MKKLSTLIAVALVSIFALTSCSTSSNKENTSTTNTAKESTNSNSATYKDGTYKATYDKSDKRGWKPQITIVIQNGKIIKTDFNDIDKNGKLKTEDSNYGKSMKEKNGTEPKEFIPKLDQQLINSQTASKIDGITGATQSTTKFKELSKAALDKAKIGDSHEIILPMKEN</sequence>
<gene>
    <name evidence="4" type="ORF">I6U48_17060</name>
</gene>
<comment type="caution">
    <text evidence="4">The sequence shown here is derived from an EMBL/GenBank/DDBJ whole genome shotgun (WGS) entry which is preliminary data.</text>
</comment>
<organism evidence="4 5">
    <name type="scientific">Clostridium thailandense</name>
    <dbReference type="NCBI Taxonomy" id="2794346"/>
    <lineage>
        <taxon>Bacteria</taxon>
        <taxon>Bacillati</taxon>
        <taxon>Bacillota</taxon>
        <taxon>Clostridia</taxon>
        <taxon>Eubacteriales</taxon>
        <taxon>Clostridiaceae</taxon>
        <taxon>Clostridium</taxon>
    </lineage>
</organism>
<feature type="signal peptide" evidence="2">
    <location>
        <begin position="1"/>
        <end position="19"/>
    </location>
</feature>
<dbReference type="GO" id="GO:0010181">
    <property type="term" value="F:FMN binding"/>
    <property type="evidence" value="ECO:0007669"/>
    <property type="project" value="InterPro"/>
</dbReference>
<reference evidence="4" key="1">
    <citation type="submission" date="2020-12" db="EMBL/GenBank/DDBJ databases">
        <title>Clostridium thailandense sp. nov., a novel acetogenic bacterium isolated from peat land soil in Thailand.</title>
        <authorList>
            <person name="Chaikitkaew S."/>
            <person name="Birkeland N.K."/>
        </authorList>
    </citation>
    <scope>NUCLEOTIDE SEQUENCE</scope>
    <source>
        <strain evidence="4">PL3</strain>
    </source>
</reference>